<comment type="function">
    <text evidence="7">Specifically dimethylates two adjacent adenosines (A1518 and A1519) in the loop of a conserved hairpin near the 3'-end of 16S rRNA in the 30S particle. May play a critical role in biogenesis of 30S subunits.</text>
</comment>
<dbReference type="EMBL" id="CACVAW010000040">
    <property type="protein sequence ID" value="CAA6809868.1"/>
    <property type="molecule type" value="Genomic_DNA"/>
</dbReference>
<evidence type="ECO:0000256" key="1">
    <source>
        <dbReference type="ARBA" id="ARBA00022490"/>
    </source>
</evidence>
<dbReference type="GO" id="GO:0052908">
    <property type="term" value="F:16S rRNA (adenine(1518)-N(6)/adenine(1519)-N(6))-dimethyltransferase activity"/>
    <property type="evidence" value="ECO:0007669"/>
    <property type="project" value="UniProtKB-EC"/>
</dbReference>
<evidence type="ECO:0000256" key="7">
    <source>
        <dbReference type="HAMAP-Rule" id="MF_00607"/>
    </source>
</evidence>
<keyword evidence="3 7" id="KW-0489">Methyltransferase</keyword>
<dbReference type="InterPro" id="IPR011530">
    <property type="entry name" value="rRNA_adenine_dimethylase"/>
</dbReference>
<dbReference type="PANTHER" id="PTHR11727:SF7">
    <property type="entry name" value="DIMETHYLADENOSINE TRANSFERASE-RELATED"/>
    <property type="match status" value="1"/>
</dbReference>
<evidence type="ECO:0000259" key="9">
    <source>
        <dbReference type="SMART" id="SM00650"/>
    </source>
</evidence>
<keyword evidence="2 7" id="KW-0698">rRNA processing</keyword>
<feature type="binding site" evidence="7 8">
    <location>
        <position position="60"/>
    </location>
    <ligand>
        <name>S-adenosyl-L-methionine</name>
        <dbReference type="ChEBI" id="CHEBI:59789"/>
    </ligand>
</feature>
<accession>A0A6S6SIC3</accession>
<feature type="domain" description="Ribosomal RNA adenine methylase transferase N-terminal" evidence="9">
    <location>
        <begin position="21"/>
        <end position="187"/>
    </location>
</feature>
<evidence type="ECO:0000256" key="5">
    <source>
        <dbReference type="ARBA" id="ARBA00022691"/>
    </source>
</evidence>
<feature type="binding site" evidence="7 8">
    <location>
        <position position="88"/>
    </location>
    <ligand>
        <name>S-adenosyl-L-methionine</name>
        <dbReference type="ChEBI" id="CHEBI:59789"/>
    </ligand>
</feature>
<dbReference type="GO" id="GO:0005829">
    <property type="term" value="C:cytosol"/>
    <property type="evidence" value="ECO:0007669"/>
    <property type="project" value="TreeGrafter"/>
</dbReference>
<name>A0A6S6SIC3_9BACT</name>
<organism evidence="10">
    <name type="scientific">uncultured Campylobacterales bacterium</name>
    <dbReference type="NCBI Taxonomy" id="352960"/>
    <lineage>
        <taxon>Bacteria</taxon>
        <taxon>Pseudomonadati</taxon>
        <taxon>Campylobacterota</taxon>
        <taxon>Epsilonproteobacteria</taxon>
        <taxon>Campylobacterales</taxon>
        <taxon>environmental samples</taxon>
    </lineage>
</organism>
<evidence type="ECO:0000313" key="10">
    <source>
        <dbReference type="EMBL" id="CAA6809868.1"/>
    </source>
</evidence>
<evidence type="ECO:0000256" key="4">
    <source>
        <dbReference type="ARBA" id="ARBA00022679"/>
    </source>
</evidence>
<dbReference type="AlphaFoldDB" id="A0A6S6SIC3"/>
<dbReference type="InterPro" id="IPR001737">
    <property type="entry name" value="KsgA/Erm"/>
</dbReference>
<keyword evidence="6 7" id="KW-0694">RNA-binding</keyword>
<comment type="subcellular location">
    <subcellularLocation>
        <location evidence="7">Cytoplasm</location>
    </subcellularLocation>
</comment>
<feature type="binding site" evidence="7 8">
    <location>
        <position position="16"/>
    </location>
    <ligand>
        <name>S-adenosyl-L-methionine</name>
        <dbReference type="ChEBI" id="CHEBI:59789"/>
    </ligand>
</feature>
<dbReference type="Gene3D" id="3.40.50.150">
    <property type="entry name" value="Vaccinia Virus protein VP39"/>
    <property type="match status" value="1"/>
</dbReference>
<dbReference type="Pfam" id="PF00398">
    <property type="entry name" value="RrnaAD"/>
    <property type="match status" value="1"/>
</dbReference>
<dbReference type="PROSITE" id="PS51689">
    <property type="entry name" value="SAM_RNA_A_N6_MT"/>
    <property type="match status" value="1"/>
</dbReference>
<dbReference type="InterPro" id="IPR029063">
    <property type="entry name" value="SAM-dependent_MTases_sf"/>
</dbReference>
<comment type="similarity">
    <text evidence="7">Belongs to the class I-like SAM-binding methyltransferase superfamily. rRNA adenine N(6)-methyltransferase family. RsmA subfamily.</text>
</comment>
<dbReference type="InterPro" id="IPR020598">
    <property type="entry name" value="rRNA_Ade_methylase_Trfase_N"/>
</dbReference>
<dbReference type="HAMAP" id="MF_00607">
    <property type="entry name" value="16SrRNA_methyltr_A"/>
    <property type="match status" value="1"/>
</dbReference>
<dbReference type="Gene3D" id="1.10.8.100">
    <property type="entry name" value="Ribosomal RNA adenine dimethylase-like, domain 2"/>
    <property type="match status" value="1"/>
</dbReference>
<dbReference type="SUPFAM" id="SSF53335">
    <property type="entry name" value="S-adenosyl-L-methionine-dependent methyltransferases"/>
    <property type="match status" value="1"/>
</dbReference>
<evidence type="ECO:0000256" key="8">
    <source>
        <dbReference type="PROSITE-ProRule" id="PRU01026"/>
    </source>
</evidence>
<sequence length="266" mass="30620">MKKKYIAKKKFGQNFLKDDYVLNKIIQSMPQSNLKTVEIGPGLGDLTHKMVDKYKVEAFEIDKDLFLVLKKKFSKEIENGFLSINNVDVLDVWDENLIDEPYNLVANLPYYISTRIILNALMDNNCKSIVVMVQREVALKFEENISSSLSVIANLVSNTKILFDVSPESFDPVPKVTSSVIRFDKFTNFVDKDGIFENKKRLNEFLSFLKICFKAPRKTLFKNLSSDFDKNIIKNVFEDSDIEQNTRPHQLATSTYKQLFDALNAS</sequence>
<feature type="binding site" evidence="7 8">
    <location>
        <position position="14"/>
    </location>
    <ligand>
        <name>S-adenosyl-L-methionine</name>
        <dbReference type="ChEBI" id="CHEBI:59789"/>
    </ligand>
</feature>
<evidence type="ECO:0000256" key="3">
    <source>
        <dbReference type="ARBA" id="ARBA00022603"/>
    </source>
</evidence>
<keyword evidence="4 7" id="KW-0808">Transferase</keyword>
<dbReference type="PANTHER" id="PTHR11727">
    <property type="entry name" value="DIMETHYLADENOSINE TRANSFERASE"/>
    <property type="match status" value="1"/>
</dbReference>
<reference evidence="10" key="1">
    <citation type="submission" date="2020-01" db="EMBL/GenBank/DDBJ databases">
        <authorList>
            <person name="Meier V. D."/>
            <person name="Meier V D."/>
        </authorList>
    </citation>
    <scope>NUCLEOTIDE SEQUENCE</scope>
    <source>
        <strain evidence="10">HLG_WM_MAG_12</strain>
    </source>
</reference>
<evidence type="ECO:0000256" key="6">
    <source>
        <dbReference type="ARBA" id="ARBA00022884"/>
    </source>
</evidence>
<dbReference type="SMART" id="SM00650">
    <property type="entry name" value="rADc"/>
    <property type="match status" value="1"/>
</dbReference>
<feature type="binding site" evidence="7 8">
    <location>
        <position position="40"/>
    </location>
    <ligand>
        <name>S-adenosyl-L-methionine</name>
        <dbReference type="ChEBI" id="CHEBI:59789"/>
    </ligand>
</feature>
<proteinExistence type="inferred from homology"/>
<dbReference type="NCBIfam" id="TIGR00755">
    <property type="entry name" value="ksgA"/>
    <property type="match status" value="1"/>
</dbReference>
<evidence type="ECO:0000256" key="2">
    <source>
        <dbReference type="ARBA" id="ARBA00022552"/>
    </source>
</evidence>
<keyword evidence="1 7" id="KW-0963">Cytoplasm</keyword>
<protein>
    <recommendedName>
        <fullName evidence="7">Ribosomal RNA small subunit methyltransferase A</fullName>
        <ecNumber evidence="7">2.1.1.182</ecNumber>
    </recommendedName>
    <alternativeName>
        <fullName evidence="7">16S rRNA (adenine(1518)-N(6)/adenine(1519)-N(6))-dimethyltransferase</fullName>
    </alternativeName>
    <alternativeName>
        <fullName evidence="7">16S rRNA dimethyladenosine transferase</fullName>
    </alternativeName>
    <alternativeName>
        <fullName evidence="7">16S rRNA dimethylase</fullName>
    </alternativeName>
    <alternativeName>
        <fullName evidence="7">S-adenosylmethionine-6-N', N'-adenosyl(rRNA) dimethyltransferase</fullName>
    </alternativeName>
</protein>
<keyword evidence="5 7" id="KW-0949">S-adenosyl-L-methionine</keyword>
<comment type="catalytic activity">
    <reaction evidence="7">
        <text>adenosine(1518)/adenosine(1519) in 16S rRNA + 4 S-adenosyl-L-methionine = N(6)-dimethyladenosine(1518)/N(6)-dimethyladenosine(1519) in 16S rRNA + 4 S-adenosyl-L-homocysteine + 4 H(+)</text>
        <dbReference type="Rhea" id="RHEA:19609"/>
        <dbReference type="Rhea" id="RHEA-COMP:10232"/>
        <dbReference type="Rhea" id="RHEA-COMP:10233"/>
        <dbReference type="ChEBI" id="CHEBI:15378"/>
        <dbReference type="ChEBI" id="CHEBI:57856"/>
        <dbReference type="ChEBI" id="CHEBI:59789"/>
        <dbReference type="ChEBI" id="CHEBI:74411"/>
        <dbReference type="ChEBI" id="CHEBI:74493"/>
        <dbReference type="EC" id="2.1.1.182"/>
    </reaction>
</comment>
<gene>
    <name evidence="7" type="primary">rsmA</name>
    <name evidence="7" type="synonym">ksgA</name>
    <name evidence="10" type="ORF">HELGO_WM5937</name>
</gene>
<dbReference type="EC" id="2.1.1.182" evidence="7"/>
<dbReference type="InterPro" id="IPR023165">
    <property type="entry name" value="rRNA_Ade_diMease-like_C"/>
</dbReference>
<dbReference type="GO" id="GO:0003723">
    <property type="term" value="F:RNA binding"/>
    <property type="evidence" value="ECO:0007669"/>
    <property type="project" value="UniProtKB-UniRule"/>
</dbReference>
<feature type="binding site" evidence="7 8">
    <location>
        <position position="107"/>
    </location>
    <ligand>
        <name>S-adenosyl-L-methionine</name>
        <dbReference type="ChEBI" id="CHEBI:59789"/>
    </ligand>
</feature>